<evidence type="ECO:0000256" key="1">
    <source>
        <dbReference type="SAM" id="MobiDB-lite"/>
    </source>
</evidence>
<organism evidence="2 3">
    <name type="scientific">Thermobifida halotolerans</name>
    <dbReference type="NCBI Taxonomy" id="483545"/>
    <lineage>
        <taxon>Bacteria</taxon>
        <taxon>Bacillati</taxon>
        <taxon>Actinomycetota</taxon>
        <taxon>Actinomycetes</taxon>
        <taxon>Streptosporangiales</taxon>
        <taxon>Nocardiopsidaceae</taxon>
        <taxon>Thermobifida</taxon>
    </lineage>
</organism>
<proteinExistence type="predicted"/>
<dbReference type="AlphaFoldDB" id="A0A399FXG2"/>
<name>A0A399FXG2_9ACTN</name>
<dbReference type="OrthoDB" id="2109687at2"/>
<evidence type="ECO:0000313" key="2">
    <source>
        <dbReference type="EMBL" id="UOE21406.1"/>
    </source>
</evidence>
<dbReference type="KEGG" id="thao:NI17_009980"/>
<protein>
    <submittedName>
        <fullName evidence="2">Uncharacterized protein</fullName>
    </submittedName>
</protein>
<dbReference type="EMBL" id="CP063196">
    <property type="protein sequence ID" value="UOE21406.1"/>
    <property type="molecule type" value="Genomic_DNA"/>
</dbReference>
<sequence length="703" mass="74067">MGSGGSKKHETYTTAPTTPPVPVLGEPAAETVNFLPAEDMPPDAAVDFAGTAGTGTQPVSESTPPPPGAEPDDSSPVPPDAVDEEDGTATTARADPRGDVVTPIPQTPPEGRAAGVPVLVGGTDLADATATLISYTSPDGGGPREVLLATLTEEAEAKLTDALALDAEHLVAVQVQEEINGRLPADEHKQLHELVAKTAKSVNHKLKHALPIPPHTQQYLATAQAAVQEVLDDPNTTADEQTMAAHYQAHLDAIAARVADPAAQPYEEGGKVPHVHPYLHTGVATITKLVPAPQEEPGPGLLAATLRDASRIQAHIDPATGAATWDGTSRSPADGKEYAIDLGEGWQAVYRPYSANDPAEHEYSLRGQLEVHAPQGAGHGHQLVRRLGELNLVNRAMTHAEGEWTYLAANIDAQRLGEHPAVKTALTHAGELEELQLQELYHTHAHQAVGLDDQQLAALAKEWQIEAAAACLPKKVRMVREAVATATGHADGATLAASPGYDPAPRASGGWLTWSRFDVGNQHSAVEAAWQGRSLVHHVTGANLTDLLATGVLASTERRAVMGIPAGKGMSESSDKYSGGANAVFTRVRASSSVGKGPRLVWDDPVRLLDNTGVYGYDGDHFGALNPKGNHSVQGMTTDPVKMAHFSAKNNEVMFRHGLDLLGAQAPSRILCHDSAQRTEVLALLAKKGITHLNGQPVDQIVQ</sequence>
<accession>A0A399FXG2</accession>
<gene>
    <name evidence="2" type="ORF">NI17_009980</name>
</gene>
<evidence type="ECO:0000313" key="3">
    <source>
        <dbReference type="Proteomes" id="UP000265719"/>
    </source>
</evidence>
<feature type="region of interest" description="Disordered" evidence="1">
    <location>
        <begin position="1"/>
        <end position="114"/>
    </location>
</feature>
<dbReference type="Proteomes" id="UP000265719">
    <property type="component" value="Chromosome"/>
</dbReference>
<reference evidence="2" key="1">
    <citation type="submission" date="2020-10" db="EMBL/GenBank/DDBJ databases">
        <title>De novo genome project of the cellulose decomposer Thermobifida halotolerans type strain.</title>
        <authorList>
            <person name="Nagy I."/>
            <person name="Horvath B."/>
            <person name="Kukolya J."/>
            <person name="Nagy I."/>
            <person name="Orsini M."/>
        </authorList>
    </citation>
    <scope>NUCLEOTIDE SEQUENCE</scope>
    <source>
        <strain evidence="2">DSM 44931</strain>
    </source>
</reference>
<keyword evidence="3" id="KW-1185">Reference proteome</keyword>